<dbReference type="SUPFAM" id="SSF102114">
    <property type="entry name" value="Radical SAM enzymes"/>
    <property type="match status" value="1"/>
</dbReference>
<keyword evidence="3" id="KW-0479">Metal-binding</keyword>
<evidence type="ECO:0000313" key="7">
    <source>
        <dbReference type="EMBL" id="BBP01856.1"/>
    </source>
</evidence>
<dbReference type="InterPro" id="IPR013785">
    <property type="entry name" value="Aldolase_TIM"/>
</dbReference>
<sequence length="267" mass="28813">MTYVYPVVSRRAGGVSVGINLNPNNACNWRCAYCQVPDLQRGAAPEIDLISLEQELTTMLSSIVHGDFMQTSVPENMRVLHDIAISGNGEPTSAKAFAEVVAVIARVMAAFDLVDKIKLVLISNGSLMDKPYVQAGLREMAAVGGEVWFKVDSATREGLRRINDTEIAPARMLANLQIAAGLCPTWLQTCVFAMDNEPPSAQEQAAYLDFIQQALALGVRLQGVLLYGIARDSQQPEAARLAALPRAWLDEFAARIAAGGVLVKVSV</sequence>
<dbReference type="GO" id="GO:0003824">
    <property type="term" value="F:catalytic activity"/>
    <property type="evidence" value="ECO:0007669"/>
    <property type="project" value="InterPro"/>
</dbReference>
<keyword evidence="4" id="KW-0408">Iron</keyword>
<dbReference type="Gene3D" id="3.20.20.70">
    <property type="entry name" value="Aldolase class I"/>
    <property type="match status" value="1"/>
</dbReference>
<proteinExistence type="predicted"/>
<name>A0A809RJU8_9PROT</name>
<evidence type="ECO:0000259" key="6">
    <source>
        <dbReference type="Pfam" id="PF04055"/>
    </source>
</evidence>
<feature type="domain" description="Radical SAM core" evidence="6">
    <location>
        <begin position="22"/>
        <end position="192"/>
    </location>
</feature>
<evidence type="ECO:0000256" key="2">
    <source>
        <dbReference type="ARBA" id="ARBA00022691"/>
    </source>
</evidence>
<evidence type="ECO:0000256" key="5">
    <source>
        <dbReference type="ARBA" id="ARBA00023014"/>
    </source>
</evidence>
<dbReference type="EMBL" id="AP021881">
    <property type="protein sequence ID" value="BBP01856.1"/>
    <property type="molecule type" value="Genomic_DNA"/>
</dbReference>
<dbReference type="CDD" id="cd01335">
    <property type="entry name" value="Radical_SAM"/>
    <property type="match status" value="1"/>
</dbReference>
<keyword evidence="5" id="KW-0411">Iron-sulfur</keyword>
<evidence type="ECO:0000256" key="4">
    <source>
        <dbReference type="ARBA" id="ARBA00023004"/>
    </source>
</evidence>
<keyword evidence="2" id="KW-0949">S-adenosyl-L-methionine</keyword>
<dbReference type="SFLD" id="SFLDS00029">
    <property type="entry name" value="Radical_SAM"/>
    <property type="match status" value="1"/>
</dbReference>
<evidence type="ECO:0000313" key="8">
    <source>
        <dbReference type="Proteomes" id="UP000463939"/>
    </source>
</evidence>
<evidence type="ECO:0000256" key="3">
    <source>
        <dbReference type="ARBA" id="ARBA00022723"/>
    </source>
</evidence>
<dbReference type="InterPro" id="IPR058240">
    <property type="entry name" value="rSAM_sf"/>
</dbReference>
<keyword evidence="8" id="KW-1185">Reference proteome</keyword>
<dbReference type="Proteomes" id="UP000463939">
    <property type="component" value="Chromosome"/>
</dbReference>
<dbReference type="GO" id="GO:0051536">
    <property type="term" value="F:iron-sulfur cluster binding"/>
    <property type="evidence" value="ECO:0007669"/>
    <property type="project" value="UniProtKB-KW"/>
</dbReference>
<protein>
    <recommendedName>
        <fullName evidence="6">Radical SAM core domain-containing protein</fullName>
    </recommendedName>
</protein>
<gene>
    <name evidence="7" type="ORF">SFSGTM_25640</name>
</gene>
<dbReference type="AlphaFoldDB" id="A0A809RJU8"/>
<dbReference type="GO" id="GO:0046872">
    <property type="term" value="F:metal ion binding"/>
    <property type="evidence" value="ECO:0007669"/>
    <property type="project" value="UniProtKB-KW"/>
</dbReference>
<dbReference type="KEGG" id="sniv:SFSGTM_25640"/>
<evidence type="ECO:0000256" key="1">
    <source>
        <dbReference type="ARBA" id="ARBA00001966"/>
    </source>
</evidence>
<reference evidence="8" key="1">
    <citation type="submission" date="2019-11" db="EMBL/GenBank/DDBJ databases">
        <title>Isolation and characterization of a novel species in the genus Sulfuriferula.</title>
        <authorList>
            <person name="Mochizuki J."/>
            <person name="Kojima H."/>
            <person name="Fukui M."/>
        </authorList>
    </citation>
    <scope>NUCLEOTIDE SEQUENCE [LARGE SCALE GENOMIC DNA]</scope>
    <source>
        <strain evidence="8">SGTM</strain>
    </source>
</reference>
<dbReference type="Pfam" id="PF04055">
    <property type="entry name" value="Radical_SAM"/>
    <property type="match status" value="1"/>
</dbReference>
<comment type="cofactor">
    <cofactor evidence="1">
        <name>[4Fe-4S] cluster</name>
        <dbReference type="ChEBI" id="CHEBI:49883"/>
    </cofactor>
</comment>
<dbReference type="InterPro" id="IPR007197">
    <property type="entry name" value="rSAM"/>
</dbReference>
<accession>A0A809RJU8</accession>
<organism evidence="7 8">
    <name type="scientific">Sulfuriferula nivalis</name>
    <dbReference type="NCBI Taxonomy" id="2675298"/>
    <lineage>
        <taxon>Bacteria</taxon>
        <taxon>Pseudomonadati</taxon>
        <taxon>Pseudomonadota</taxon>
        <taxon>Betaproteobacteria</taxon>
        <taxon>Nitrosomonadales</taxon>
        <taxon>Sulfuricellaceae</taxon>
        <taxon>Sulfuriferula</taxon>
    </lineage>
</organism>